<protein>
    <submittedName>
        <fullName evidence="1">Uncharacterized protein</fullName>
    </submittedName>
</protein>
<reference evidence="1 2" key="1">
    <citation type="journal article" date="2016" name="Nat. Commun.">
        <title>Ectomycorrhizal ecology is imprinted in the genome of the dominant symbiotic fungus Cenococcum geophilum.</title>
        <authorList>
            <consortium name="DOE Joint Genome Institute"/>
            <person name="Peter M."/>
            <person name="Kohler A."/>
            <person name="Ohm R.A."/>
            <person name="Kuo A."/>
            <person name="Krutzmann J."/>
            <person name="Morin E."/>
            <person name="Arend M."/>
            <person name="Barry K.W."/>
            <person name="Binder M."/>
            <person name="Choi C."/>
            <person name="Clum A."/>
            <person name="Copeland A."/>
            <person name="Grisel N."/>
            <person name="Haridas S."/>
            <person name="Kipfer T."/>
            <person name="LaButti K."/>
            <person name="Lindquist E."/>
            <person name="Lipzen A."/>
            <person name="Maire R."/>
            <person name="Meier B."/>
            <person name="Mihaltcheva S."/>
            <person name="Molinier V."/>
            <person name="Murat C."/>
            <person name="Poggeler S."/>
            <person name="Quandt C.A."/>
            <person name="Sperisen C."/>
            <person name="Tritt A."/>
            <person name="Tisserant E."/>
            <person name="Crous P.W."/>
            <person name="Henrissat B."/>
            <person name="Nehls U."/>
            <person name="Egli S."/>
            <person name="Spatafora J.W."/>
            <person name="Grigoriev I.V."/>
            <person name="Martin F.M."/>
        </authorList>
    </citation>
    <scope>NUCLEOTIDE SEQUENCE [LARGE SCALE GENOMIC DNA]</scope>
    <source>
        <strain evidence="1 2">1.58</strain>
    </source>
</reference>
<evidence type="ECO:0000313" key="2">
    <source>
        <dbReference type="Proteomes" id="UP000250078"/>
    </source>
</evidence>
<name>A0ACC8EQ22_9PEZI</name>
<sequence>MCGAGRNAGKHCGSWAMKRSTNRRDVWQKPSMFKDNFLMTFCSGLFCSVYLIHGNEVGSPGRRIAGTSLRWVRCITYPSYHFRCIPGQF</sequence>
<gene>
    <name evidence="1" type="ORF">K441DRAFT_314998</name>
</gene>
<dbReference type="Proteomes" id="UP000250078">
    <property type="component" value="Unassembled WGS sequence"/>
</dbReference>
<proteinExistence type="predicted"/>
<keyword evidence="2" id="KW-1185">Reference proteome</keyword>
<dbReference type="EMBL" id="KV748244">
    <property type="protein sequence ID" value="OCK88324.1"/>
    <property type="molecule type" value="Genomic_DNA"/>
</dbReference>
<organism evidence="1 2">
    <name type="scientific">Cenococcum geophilum 1.58</name>
    <dbReference type="NCBI Taxonomy" id="794803"/>
    <lineage>
        <taxon>Eukaryota</taxon>
        <taxon>Fungi</taxon>
        <taxon>Dikarya</taxon>
        <taxon>Ascomycota</taxon>
        <taxon>Pezizomycotina</taxon>
        <taxon>Dothideomycetes</taxon>
        <taxon>Pleosporomycetidae</taxon>
        <taxon>Gloniales</taxon>
        <taxon>Gloniaceae</taxon>
        <taxon>Cenococcum</taxon>
    </lineage>
</organism>
<evidence type="ECO:0000313" key="1">
    <source>
        <dbReference type="EMBL" id="OCK88324.1"/>
    </source>
</evidence>
<accession>A0ACC8EQ22</accession>